<gene>
    <name evidence="1" type="ORF">C3F09_04735</name>
</gene>
<sequence length="382" mass="43121">MRGLRIKVLVTVIFTFLHQSIGYAAEKKKDTAVFYGSFIPSFHHDTAYIDFNVTLLNLVPDSITIELFDFKRDSNPAVPFVAGSDTVLHKSLAMFRLVEGLSISKDWVSVRHDGNRLVCKGHIRAPLDTRPYKFLQSKASAFVGTDTLPKVECYDWSAAGYGGLFGNFWLPGWGYYSSQPNNQLNKHGMLMSYDIALETGDQRQRLIIGSYLSGTWKAFTFAEPFAIRYQRYLGERQRFALGAFTGLKLTKIKHVQGDIQYRKVKWGFEGGASVETPFERLSYSYSTPAGGYHTAELFLCAESGSTGYRIGTLFTARWQDNIWMVQMAFHIEGVFEGRPLLKENRRPFVLKALAWSGTLPALITYGAYYGVCKIFGKDPTVK</sequence>
<evidence type="ECO:0000313" key="1">
    <source>
        <dbReference type="EMBL" id="PWB73825.1"/>
    </source>
</evidence>
<comment type="caution">
    <text evidence="1">The sequence shown here is derived from an EMBL/GenBank/DDBJ whole genome shotgun (WGS) entry which is preliminary data.</text>
</comment>
<accession>A0A855X2B2</accession>
<name>A0A855X2B2_9BACT</name>
<organism evidence="1 2">
    <name type="scientific">candidate division GN15 bacterium</name>
    <dbReference type="NCBI Taxonomy" id="2072418"/>
    <lineage>
        <taxon>Bacteria</taxon>
        <taxon>candidate division GN15</taxon>
    </lineage>
</organism>
<dbReference type="Proteomes" id="UP000250918">
    <property type="component" value="Unassembled WGS sequence"/>
</dbReference>
<dbReference type="AlphaFoldDB" id="A0A855X2B2"/>
<protein>
    <submittedName>
        <fullName evidence="1">Uncharacterized protein</fullName>
    </submittedName>
</protein>
<reference evidence="1 2" key="1">
    <citation type="journal article" date="2018" name="ISME J.">
        <title>A methanotrophic archaeon couples anaerobic oxidation of methane to Fe(III) reduction.</title>
        <authorList>
            <person name="Cai C."/>
            <person name="Leu A.O."/>
            <person name="Xie G.J."/>
            <person name="Guo J."/>
            <person name="Feng Y."/>
            <person name="Zhao J.X."/>
            <person name="Tyson G.W."/>
            <person name="Yuan Z."/>
            <person name="Hu S."/>
        </authorList>
    </citation>
    <scope>NUCLEOTIDE SEQUENCE [LARGE SCALE GENOMIC DNA]</scope>
    <source>
        <strain evidence="1">FeB_12</strain>
    </source>
</reference>
<dbReference type="EMBL" id="PQAP01000047">
    <property type="protein sequence ID" value="PWB73825.1"/>
    <property type="molecule type" value="Genomic_DNA"/>
</dbReference>
<evidence type="ECO:0000313" key="2">
    <source>
        <dbReference type="Proteomes" id="UP000250918"/>
    </source>
</evidence>
<proteinExistence type="predicted"/>